<accession>A0ABX2B3F5</accession>
<organism evidence="1 2">
    <name type="scientific">Xylanibacter caecicola</name>
    <dbReference type="NCBI Taxonomy" id="2736294"/>
    <lineage>
        <taxon>Bacteria</taxon>
        <taxon>Pseudomonadati</taxon>
        <taxon>Bacteroidota</taxon>
        <taxon>Bacteroidia</taxon>
        <taxon>Bacteroidales</taxon>
        <taxon>Prevotellaceae</taxon>
        <taxon>Xylanibacter</taxon>
    </lineage>
</organism>
<dbReference type="SUPFAM" id="SSF88659">
    <property type="entry name" value="Sigma3 and sigma4 domains of RNA polymerase sigma factors"/>
    <property type="match status" value="1"/>
</dbReference>
<comment type="caution">
    <text evidence="1">The sequence shown here is derived from an EMBL/GenBank/DDBJ whole genome shotgun (WGS) entry which is preliminary data.</text>
</comment>
<proteinExistence type="predicted"/>
<reference evidence="1 2" key="1">
    <citation type="submission" date="2020-05" db="EMBL/GenBank/DDBJ databases">
        <title>Distinct polysaccharide utilization as determinants for interspecies competition between intestinal Prevotella spp.</title>
        <authorList>
            <person name="Galvez E.J.C."/>
            <person name="Iljazovic A."/>
            <person name="Strowig T."/>
        </authorList>
    </citation>
    <scope>NUCLEOTIDE SEQUENCE [LARGE SCALE GENOMIC DNA]</scope>
    <source>
        <strain evidence="1 2">PCHR</strain>
    </source>
</reference>
<dbReference type="InterPro" id="IPR013324">
    <property type="entry name" value="RNA_pol_sigma_r3/r4-like"/>
</dbReference>
<sequence length="98" mass="11371">MTDRISSELHSFLVRMAYTPEDISHDTEHGMEHLLHLLEPEDEEAVIHYYGLFGADRMSLDEIAHSRGMSAEDMMAAIDRCIRRIAVTPEWQMIKQKI</sequence>
<evidence type="ECO:0000313" key="1">
    <source>
        <dbReference type="EMBL" id="NPE24993.1"/>
    </source>
</evidence>
<dbReference type="RefSeq" id="WP_172344477.1">
    <property type="nucleotide sequence ID" value="NZ_CASYYZ010000001.1"/>
</dbReference>
<protein>
    <recommendedName>
        <fullName evidence="3">Sigma-70 family RNA polymerase sigma factor</fullName>
    </recommendedName>
</protein>
<name>A0ABX2B3F5_9BACT</name>
<dbReference type="EMBL" id="JABKKJ010000006">
    <property type="protein sequence ID" value="NPE24993.1"/>
    <property type="molecule type" value="Genomic_DNA"/>
</dbReference>
<evidence type="ECO:0008006" key="3">
    <source>
        <dbReference type="Google" id="ProtNLM"/>
    </source>
</evidence>
<dbReference type="Proteomes" id="UP000820977">
    <property type="component" value="Unassembled WGS sequence"/>
</dbReference>
<gene>
    <name evidence="1" type="ORF">HPS54_05590</name>
</gene>
<keyword evidence="2" id="KW-1185">Reference proteome</keyword>
<evidence type="ECO:0000313" key="2">
    <source>
        <dbReference type="Proteomes" id="UP000820977"/>
    </source>
</evidence>